<dbReference type="InterPro" id="IPR033897">
    <property type="entry name" value="SRF-like_MADS-box"/>
</dbReference>
<sequence length="206" mass="22990">MAAKSRKIPMVKREDKKQLLVSFTKRRQGLFNKAAELFTLCDAQLAVFVSSPSNNSKRKVYSFGHPSVDQVLDAFLENRLPNLVSYEYGANKQYALSLSNEIKAMEAELNGKNKKVENLDLEFFENSKSVEELEALVDALQELTKKAKSRFCNNNSSVSPDVASNENSLLDDSPPTSTALTTSGYWLCPPSTRPCFAKDISPTTYM</sequence>
<evidence type="ECO:0000313" key="10">
    <source>
        <dbReference type="Proteomes" id="UP000091857"/>
    </source>
</evidence>
<evidence type="ECO:0000256" key="6">
    <source>
        <dbReference type="SAM" id="Coils"/>
    </source>
</evidence>
<keyword evidence="3" id="KW-0238">DNA-binding</keyword>
<keyword evidence="4" id="KW-0804">Transcription</keyword>
<dbReference type="GO" id="GO:0000978">
    <property type="term" value="F:RNA polymerase II cis-regulatory region sequence-specific DNA binding"/>
    <property type="evidence" value="ECO:0000318"/>
    <property type="project" value="GO_Central"/>
</dbReference>
<dbReference type="InterPro" id="IPR036879">
    <property type="entry name" value="TF_MADSbox_sf"/>
</dbReference>
<evidence type="ECO:0000259" key="8">
    <source>
        <dbReference type="PROSITE" id="PS50066"/>
    </source>
</evidence>
<dbReference type="CDD" id="cd00266">
    <property type="entry name" value="MADS_SRF_like"/>
    <property type="match status" value="1"/>
</dbReference>
<keyword evidence="6" id="KW-0175">Coiled coil</keyword>
<evidence type="ECO:0000256" key="5">
    <source>
        <dbReference type="ARBA" id="ARBA00023242"/>
    </source>
</evidence>
<protein>
    <recommendedName>
        <fullName evidence="8">MADS-box domain-containing protein</fullName>
    </recommendedName>
</protein>
<dbReference type="SMR" id="A0A2C9VKI6"/>
<dbReference type="GO" id="GO:0006357">
    <property type="term" value="P:regulation of transcription by RNA polymerase II"/>
    <property type="evidence" value="ECO:0000318"/>
    <property type="project" value="GO_Central"/>
</dbReference>
<dbReference type="Proteomes" id="UP000091857">
    <property type="component" value="Chromosome 7"/>
</dbReference>
<feature type="domain" description="MADS-box" evidence="8">
    <location>
        <begin position="3"/>
        <end position="54"/>
    </location>
</feature>
<dbReference type="AlphaFoldDB" id="A0A2C9VKI6"/>
<gene>
    <name evidence="9" type="ORF">MANES_07G111400v8</name>
</gene>
<keyword evidence="5" id="KW-0539">Nucleus</keyword>
<dbReference type="SMART" id="SM00432">
    <property type="entry name" value="MADS"/>
    <property type="match status" value="1"/>
</dbReference>
<feature type="region of interest" description="Disordered" evidence="7">
    <location>
        <begin position="154"/>
        <end position="176"/>
    </location>
</feature>
<evidence type="ECO:0000256" key="7">
    <source>
        <dbReference type="SAM" id="MobiDB-lite"/>
    </source>
</evidence>
<dbReference type="OrthoDB" id="852113at2759"/>
<keyword evidence="2" id="KW-0805">Transcription regulation</keyword>
<organism evidence="9 10">
    <name type="scientific">Manihot esculenta</name>
    <name type="common">Cassava</name>
    <name type="synonym">Jatropha manihot</name>
    <dbReference type="NCBI Taxonomy" id="3983"/>
    <lineage>
        <taxon>Eukaryota</taxon>
        <taxon>Viridiplantae</taxon>
        <taxon>Streptophyta</taxon>
        <taxon>Embryophyta</taxon>
        <taxon>Tracheophyta</taxon>
        <taxon>Spermatophyta</taxon>
        <taxon>Magnoliopsida</taxon>
        <taxon>eudicotyledons</taxon>
        <taxon>Gunneridae</taxon>
        <taxon>Pentapetalae</taxon>
        <taxon>rosids</taxon>
        <taxon>fabids</taxon>
        <taxon>Malpighiales</taxon>
        <taxon>Euphorbiaceae</taxon>
        <taxon>Crotonoideae</taxon>
        <taxon>Manihoteae</taxon>
        <taxon>Manihot</taxon>
    </lineage>
</organism>
<dbReference type="GO" id="GO:0046983">
    <property type="term" value="F:protein dimerization activity"/>
    <property type="evidence" value="ECO:0007669"/>
    <property type="project" value="InterPro"/>
</dbReference>
<comment type="caution">
    <text evidence="9">The sequence shown here is derived from an EMBL/GenBank/DDBJ whole genome shotgun (WGS) entry which is preliminary data.</text>
</comment>
<dbReference type="Gramene" id="Manes.07G111400.1.v8.1">
    <property type="protein sequence ID" value="Manes.07G111400.1.v8.1.CDS.1"/>
    <property type="gene ID" value="Manes.07G111400.v8.1"/>
</dbReference>
<dbReference type="InterPro" id="IPR002100">
    <property type="entry name" value="TF_MADSbox"/>
</dbReference>
<evidence type="ECO:0000256" key="2">
    <source>
        <dbReference type="ARBA" id="ARBA00023015"/>
    </source>
</evidence>
<dbReference type="GO" id="GO:0005634">
    <property type="term" value="C:nucleus"/>
    <property type="evidence" value="ECO:0007669"/>
    <property type="project" value="UniProtKB-SubCell"/>
</dbReference>
<dbReference type="PANTHER" id="PTHR11945">
    <property type="entry name" value="MADS BOX PROTEIN"/>
    <property type="match status" value="1"/>
</dbReference>
<dbReference type="GO" id="GO:0045944">
    <property type="term" value="P:positive regulation of transcription by RNA polymerase II"/>
    <property type="evidence" value="ECO:0007669"/>
    <property type="project" value="InterPro"/>
</dbReference>
<dbReference type="EMBL" id="CM004393">
    <property type="protein sequence ID" value="OAY46034.1"/>
    <property type="molecule type" value="Genomic_DNA"/>
</dbReference>
<proteinExistence type="predicted"/>
<name>A0A2C9VKI6_MANES</name>
<accession>A0A2C9VKI6</accession>
<dbReference type="GO" id="GO:0000981">
    <property type="term" value="F:DNA-binding transcription factor activity, RNA polymerase II-specific"/>
    <property type="evidence" value="ECO:0000318"/>
    <property type="project" value="GO_Central"/>
</dbReference>
<dbReference type="PANTHER" id="PTHR11945:SF529">
    <property type="entry name" value="MADS-BOX DOMAIN-CONTAINING PROTEIN"/>
    <property type="match status" value="1"/>
</dbReference>
<reference evidence="10" key="1">
    <citation type="journal article" date="2016" name="Nat. Biotechnol.">
        <title>Sequencing wild and cultivated cassava and related species reveals extensive interspecific hybridization and genetic diversity.</title>
        <authorList>
            <person name="Bredeson J.V."/>
            <person name="Lyons J.B."/>
            <person name="Prochnik S.E."/>
            <person name="Wu G.A."/>
            <person name="Ha C.M."/>
            <person name="Edsinger-Gonzales E."/>
            <person name="Grimwood J."/>
            <person name="Schmutz J."/>
            <person name="Rabbi I.Y."/>
            <person name="Egesi C."/>
            <person name="Nauluvula P."/>
            <person name="Lebot V."/>
            <person name="Ndunguru J."/>
            <person name="Mkamilo G."/>
            <person name="Bart R.S."/>
            <person name="Setter T.L."/>
            <person name="Gleadow R.M."/>
            <person name="Kulakow P."/>
            <person name="Ferguson M.E."/>
            <person name="Rounsley S."/>
            <person name="Rokhsar D.S."/>
        </authorList>
    </citation>
    <scope>NUCLEOTIDE SEQUENCE [LARGE SCALE GENOMIC DNA]</scope>
    <source>
        <strain evidence="10">cv. AM560-2</strain>
    </source>
</reference>
<dbReference type="SUPFAM" id="SSF55455">
    <property type="entry name" value="SRF-like"/>
    <property type="match status" value="1"/>
</dbReference>
<dbReference type="PROSITE" id="PS50066">
    <property type="entry name" value="MADS_BOX_2"/>
    <property type="match status" value="1"/>
</dbReference>
<dbReference type="Pfam" id="PF00319">
    <property type="entry name" value="SRF-TF"/>
    <property type="match status" value="1"/>
</dbReference>
<evidence type="ECO:0000256" key="1">
    <source>
        <dbReference type="ARBA" id="ARBA00004123"/>
    </source>
</evidence>
<dbReference type="Gene3D" id="3.40.1810.10">
    <property type="entry name" value="Transcription factor, MADS-box"/>
    <property type="match status" value="1"/>
</dbReference>
<dbReference type="PRINTS" id="PR00404">
    <property type="entry name" value="MADSDOMAIN"/>
</dbReference>
<feature type="coiled-coil region" evidence="6">
    <location>
        <begin position="95"/>
        <end position="150"/>
    </location>
</feature>
<evidence type="ECO:0000256" key="4">
    <source>
        <dbReference type="ARBA" id="ARBA00023163"/>
    </source>
</evidence>
<comment type="subcellular location">
    <subcellularLocation>
        <location evidence="1">Nucleus</location>
    </subcellularLocation>
</comment>
<evidence type="ECO:0000313" key="9">
    <source>
        <dbReference type="EMBL" id="OAY46034.1"/>
    </source>
</evidence>
<evidence type="ECO:0000256" key="3">
    <source>
        <dbReference type="ARBA" id="ARBA00023125"/>
    </source>
</evidence>
<keyword evidence="10" id="KW-1185">Reference proteome</keyword>